<evidence type="ECO:0000313" key="1">
    <source>
        <dbReference type="EMBL" id="OKY77343.1"/>
    </source>
</evidence>
<dbReference type="InParanoid" id="A0A1Q6DSM0"/>
<reference evidence="1" key="1">
    <citation type="submission" date="2016-12" db="EMBL/GenBank/DDBJ databases">
        <title>Discovery of methanogenic haloarchaea.</title>
        <authorList>
            <person name="Sorokin D.Y."/>
            <person name="Makarova K.S."/>
            <person name="Abbas B."/>
            <person name="Ferrer M."/>
            <person name="Golyshin P.N."/>
        </authorList>
    </citation>
    <scope>NUCLEOTIDE SEQUENCE [LARGE SCALE GENOMIC DNA]</scope>
    <source>
        <strain evidence="1">HMET1</strain>
    </source>
</reference>
<accession>A0A1Q6DSM0</accession>
<dbReference type="AlphaFoldDB" id="A0A1Q6DSM0"/>
<organism evidence="1 2">
    <name type="scientific">Methanohalarchaeum thermophilum</name>
    <dbReference type="NCBI Taxonomy" id="1903181"/>
    <lineage>
        <taxon>Archaea</taxon>
        <taxon>Methanobacteriati</taxon>
        <taxon>Methanobacteriota</taxon>
        <taxon>Methanonatronarchaeia</taxon>
        <taxon>Methanonatronarchaeales</taxon>
        <taxon>Methanonatronarchaeaceae</taxon>
        <taxon>Candidatus Methanohalarchaeum</taxon>
    </lineage>
</organism>
<name>A0A1Q6DSM0_METT1</name>
<evidence type="ECO:0000313" key="2">
    <source>
        <dbReference type="Proteomes" id="UP000185744"/>
    </source>
</evidence>
<keyword evidence="2" id="KW-1185">Reference proteome</keyword>
<gene>
    <name evidence="1" type="ORF">BTN85_1993</name>
</gene>
<dbReference type="EMBL" id="MSDW01000002">
    <property type="protein sequence ID" value="OKY77343.1"/>
    <property type="molecule type" value="Genomic_DNA"/>
</dbReference>
<proteinExistence type="predicted"/>
<comment type="caution">
    <text evidence="1">The sequence shown here is derived from an EMBL/GenBank/DDBJ whole genome shotgun (WGS) entry which is preliminary data.</text>
</comment>
<sequence length="97" mass="11470">MGEEEEVFCRYNYDGIGVALTSGRLIVRSEEFERELPIEKVNSFYVYPKRTFLSKKYQIFVNIDNEEDIRLIETDSQNDAVNIKDDLNKNLEEHCKN</sequence>
<protein>
    <submittedName>
        <fullName evidence="1">Uncharacterized protein</fullName>
    </submittedName>
</protein>
<dbReference type="STRING" id="1903181.BTN85_1993"/>
<dbReference type="Proteomes" id="UP000185744">
    <property type="component" value="Unassembled WGS sequence"/>
</dbReference>